<dbReference type="InterPro" id="IPR003594">
    <property type="entry name" value="HATPase_dom"/>
</dbReference>
<organism evidence="14 15">
    <name type="scientific">Vibrio ziniensis</name>
    <dbReference type="NCBI Taxonomy" id="2711221"/>
    <lineage>
        <taxon>Bacteria</taxon>
        <taxon>Pseudomonadati</taxon>
        <taxon>Pseudomonadota</taxon>
        <taxon>Gammaproteobacteria</taxon>
        <taxon>Vibrionales</taxon>
        <taxon>Vibrionaceae</taxon>
        <taxon>Vibrio</taxon>
    </lineage>
</organism>
<evidence type="ECO:0000256" key="11">
    <source>
        <dbReference type="SAM" id="Phobius"/>
    </source>
</evidence>
<dbReference type="PROSITE" id="PS50109">
    <property type="entry name" value="HIS_KIN"/>
    <property type="match status" value="1"/>
</dbReference>
<keyword evidence="5" id="KW-0808">Transferase</keyword>
<dbReference type="InterPro" id="IPR036097">
    <property type="entry name" value="HisK_dim/P_sf"/>
</dbReference>
<dbReference type="InterPro" id="IPR004358">
    <property type="entry name" value="Sig_transdc_His_kin-like_C"/>
</dbReference>
<dbReference type="Pfam" id="PF00512">
    <property type="entry name" value="HisKA"/>
    <property type="match status" value="1"/>
</dbReference>
<dbReference type="InterPro" id="IPR005467">
    <property type="entry name" value="His_kinase_dom"/>
</dbReference>
<evidence type="ECO:0000256" key="2">
    <source>
        <dbReference type="ARBA" id="ARBA00004370"/>
    </source>
</evidence>
<dbReference type="EC" id="2.7.13.3" evidence="3"/>
<dbReference type="PANTHER" id="PTHR45436:SF1">
    <property type="entry name" value="SENSOR PROTEIN QSEC"/>
    <property type="match status" value="1"/>
</dbReference>
<dbReference type="GO" id="GO:0005886">
    <property type="term" value="C:plasma membrane"/>
    <property type="evidence" value="ECO:0007669"/>
    <property type="project" value="TreeGrafter"/>
</dbReference>
<feature type="transmembrane region" description="Helical" evidence="11">
    <location>
        <begin position="12"/>
        <end position="34"/>
    </location>
</feature>
<proteinExistence type="predicted"/>
<dbReference type="SUPFAM" id="SSF47384">
    <property type="entry name" value="Homodimeric domain of signal transducing histidine kinase"/>
    <property type="match status" value="1"/>
</dbReference>
<evidence type="ECO:0000256" key="1">
    <source>
        <dbReference type="ARBA" id="ARBA00000085"/>
    </source>
</evidence>
<dbReference type="KEGG" id="vzi:G5S32_20180"/>
<dbReference type="CDD" id="cd00082">
    <property type="entry name" value="HisKA"/>
    <property type="match status" value="1"/>
</dbReference>
<evidence type="ECO:0000259" key="12">
    <source>
        <dbReference type="PROSITE" id="PS50109"/>
    </source>
</evidence>
<sequence length="465" mass="52487">MIAQSYSIRQRIWLVTALVLFIMSCLVFWSAGLYGERAARISYDRQLMGAALQMAENVNLVDGEIEIDLPVSAFEMLSMAKKDRAFYSIKTVSGELLTGYPELPLAPYTDEVKEAKIQYYDAHYSGEATRFIQVTKRLLDSDFDNYIILTLGQTILARAELAHEMRLFVVQFVIVIFVVSLSLILMGVWFVLRPLKQIRKELDSRSSVDLSPINLIVPREITPLIRSINFFMAQLQLTLERLKRFSSEAAHQLRTPLAGLSLEAQSALTETNEKARQEQLGNIVSCSNELTIMISQLLSRADLVHRFQSDENQQVHFSALVVDVCRDIAITALKDEVEIAYLSEGLELKLHGNEYALRQMVRNILENAIKYSPKYAVVEVELLCVGKQALLQVRDSGEGIKDEEKERVLEYFYRGSNNLQPGTGIGLAIAKEIAEHHNASLCLKDNAPTGLIVEVAFPRESEYES</sequence>
<protein>
    <recommendedName>
        <fullName evidence="3">histidine kinase</fullName>
        <ecNumber evidence="3">2.7.13.3</ecNumber>
    </recommendedName>
</protein>
<comment type="subcellular location">
    <subcellularLocation>
        <location evidence="2">Membrane</location>
    </subcellularLocation>
</comment>
<dbReference type="GO" id="GO:0000155">
    <property type="term" value="F:phosphorelay sensor kinase activity"/>
    <property type="evidence" value="ECO:0007669"/>
    <property type="project" value="InterPro"/>
</dbReference>
<dbReference type="Proteomes" id="UP000503003">
    <property type="component" value="Chromosome 2"/>
</dbReference>
<evidence type="ECO:0000313" key="14">
    <source>
        <dbReference type="EMBL" id="QIH44268.1"/>
    </source>
</evidence>
<gene>
    <name evidence="14" type="ORF">G5S32_20180</name>
</gene>
<feature type="domain" description="HAMP" evidence="13">
    <location>
        <begin position="189"/>
        <end position="240"/>
    </location>
</feature>
<evidence type="ECO:0000256" key="10">
    <source>
        <dbReference type="ARBA" id="ARBA00023136"/>
    </source>
</evidence>
<feature type="transmembrane region" description="Helical" evidence="11">
    <location>
        <begin position="168"/>
        <end position="192"/>
    </location>
</feature>
<evidence type="ECO:0000256" key="7">
    <source>
        <dbReference type="ARBA" id="ARBA00022777"/>
    </source>
</evidence>
<keyword evidence="15" id="KW-1185">Reference proteome</keyword>
<evidence type="ECO:0000256" key="8">
    <source>
        <dbReference type="ARBA" id="ARBA00022989"/>
    </source>
</evidence>
<evidence type="ECO:0000256" key="5">
    <source>
        <dbReference type="ARBA" id="ARBA00022679"/>
    </source>
</evidence>
<dbReference type="PRINTS" id="PR00344">
    <property type="entry name" value="BCTRLSENSOR"/>
</dbReference>
<dbReference type="Pfam" id="PF02518">
    <property type="entry name" value="HATPase_c"/>
    <property type="match status" value="1"/>
</dbReference>
<evidence type="ECO:0000256" key="3">
    <source>
        <dbReference type="ARBA" id="ARBA00012438"/>
    </source>
</evidence>
<dbReference type="PROSITE" id="PS50885">
    <property type="entry name" value="HAMP"/>
    <property type="match status" value="1"/>
</dbReference>
<dbReference type="InterPro" id="IPR013727">
    <property type="entry name" value="2CSK_N"/>
</dbReference>
<comment type="catalytic activity">
    <reaction evidence="1">
        <text>ATP + protein L-histidine = ADP + protein N-phospho-L-histidine.</text>
        <dbReference type="EC" id="2.7.13.3"/>
    </reaction>
</comment>
<keyword evidence="7 14" id="KW-0418">Kinase</keyword>
<dbReference type="EMBL" id="CP049332">
    <property type="protein sequence ID" value="QIH44268.1"/>
    <property type="molecule type" value="Genomic_DNA"/>
</dbReference>
<dbReference type="Gene3D" id="1.10.287.130">
    <property type="match status" value="1"/>
</dbReference>
<dbReference type="RefSeq" id="WP_165313928.1">
    <property type="nucleotide sequence ID" value="NZ_CP049332.1"/>
</dbReference>
<keyword evidence="4" id="KW-0597">Phosphoprotein</keyword>
<keyword evidence="6 11" id="KW-0812">Transmembrane</keyword>
<evidence type="ECO:0000256" key="6">
    <source>
        <dbReference type="ARBA" id="ARBA00022692"/>
    </source>
</evidence>
<evidence type="ECO:0000256" key="9">
    <source>
        <dbReference type="ARBA" id="ARBA00023012"/>
    </source>
</evidence>
<dbReference type="InterPro" id="IPR003661">
    <property type="entry name" value="HisK_dim/P_dom"/>
</dbReference>
<dbReference type="SUPFAM" id="SSF55874">
    <property type="entry name" value="ATPase domain of HSP90 chaperone/DNA topoisomerase II/histidine kinase"/>
    <property type="match status" value="1"/>
</dbReference>
<evidence type="ECO:0000313" key="15">
    <source>
        <dbReference type="Proteomes" id="UP000503003"/>
    </source>
</evidence>
<keyword evidence="9" id="KW-0902">Two-component regulatory system</keyword>
<evidence type="ECO:0000256" key="4">
    <source>
        <dbReference type="ARBA" id="ARBA00022553"/>
    </source>
</evidence>
<dbReference type="InterPro" id="IPR003660">
    <property type="entry name" value="HAMP_dom"/>
</dbReference>
<name>A0A6G7CQI3_9VIBR</name>
<keyword evidence="8 11" id="KW-1133">Transmembrane helix</keyword>
<feature type="domain" description="Histidine kinase" evidence="12">
    <location>
        <begin position="248"/>
        <end position="461"/>
    </location>
</feature>
<evidence type="ECO:0000259" key="13">
    <source>
        <dbReference type="PROSITE" id="PS50885"/>
    </source>
</evidence>
<dbReference type="CDD" id="cd00075">
    <property type="entry name" value="HATPase"/>
    <property type="match status" value="1"/>
</dbReference>
<dbReference type="Pfam" id="PF08521">
    <property type="entry name" value="2CSK_N"/>
    <property type="match status" value="1"/>
</dbReference>
<dbReference type="AlphaFoldDB" id="A0A6G7CQI3"/>
<keyword evidence="10 11" id="KW-0472">Membrane</keyword>
<dbReference type="Gene3D" id="3.30.565.10">
    <property type="entry name" value="Histidine kinase-like ATPase, C-terminal domain"/>
    <property type="match status" value="1"/>
</dbReference>
<accession>A0A6G7CQI3</accession>
<dbReference type="SMART" id="SM00387">
    <property type="entry name" value="HATPase_c"/>
    <property type="match status" value="1"/>
</dbReference>
<dbReference type="InterPro" id="IPR050428">
    <property type="entry name" value="TCS_sensor_his_kinase"/>
</dbReference>
<dbReference type="SMART" id="SM00388">
    <property type="entry name" value="HisKA"/>
    <property type="match status" value="1"/>
</dbReference>
<reference evidence="14 15" key="1">
    <citation type="submission" date="2020-02" db="EMBL/GenBank/DDBJ databases">
        <title>A complete genome of a marine bacterium Vibrio sp. ZWAL4003 isolated from the mangrove sediment with the ability to degrade polysaccharides.</title>
        <authorList>
            <person name="Wu J."/>
            <person name="Qu W."/>
            <person name="Zeng R."/>
        </authorList>
    </citation>
    <scope>NUCLEOTIDE SEQUENCE [LARGE SCALE GENOMIC DNA]</scope>
    <source>
        <strain evidence="14 15">ZWAL4003</strain>
    </source>
</reference>
<dbReference type="PANTHER" id="PTHR45436">
    <property type="entry name" value="SENSOR HISTIDINE KINASE YKOH"/>
    <property type="match status" value="1"/>
</dbReference>
<dbReference type="InterPro" id="IPR036890">
    <property type="entry name" value="HATPase_C_sf"/>
</dbReference>